<feature type="compositionally biased region" description="Basic and acidic residues" evidence="2">
    <location>
        <begin position="920"/>
        <end position="934"/>
    </location>
</feature>
<dbReference type="GO" id="GO:0008270">
    <property type="term" value="F:zinc ion binding"/>
    <property type="evidence" value="ECO:0007669"/>
    <property type="project" value="UniProtKB-KW"/>
</dbReference>
<dbReference type="InterPro" id="IPR000571">
    <property type="entry name" value="Znf_CCCH"/>
</dbReference>
<feature type="region of interest" description="Disordered" evidence="2">
    <location>
        <begin position="174"/>
        <end position="1341"/>
    </location>
</feature>
<dbReference type="EMBL" id="JAFHDT010000004">
    <property type="protein sequence ID" value="KAI7811033.1"/>
    <property type="molecule type" value="Genomic_DNA"/>
</dbReference>
<feature type="compositionally biased region" description="Pro residues" evidence="2">
    <location>
        <begin position="1102"/>
        <end position="1111"/>
    </location>
</feature>
<evidence type="ECO:0000256" key="2">
    <source>
        <dbReference type="SAM" id="MobiDB-lite"/>
    </source>
</evidence>
<organism evidence="4 5">
    <name type="scientific">Triplophysa rosa</name>
    <name type="common">Cave loach</name>
    <dbReference type="NCBI Taxonomy" id="992332"/>
    <lineage>
        <taxon>Eukaryota</taxon>
        <taxon>Metazoa</taxon>
        <taxon>Chordata</taxon>
        <taxon>Craniata</taxon>
        <taxon>Vertebrata</taxon>
        <taxon>Euteleostomi</taxon>
        <taxon>Actinopterygii</taxon>
        <taxon>Neopterygii</taxon>
        <taxon>Teleostei</taxon>
        <taxon>Ostariophysi</taxon>
        <taxon>Cypriniformes</taxon>
        <taxon>Nemacheilidae</taxon>
        <taxon>Triplophysa</taxon>
    </lineage>
</organism>
<accession>A0A9W8C955</accession>
<evidence type="ECO:0000313" key="5">
    <source>
        <dbReference type="Proteomes" id="UP001059041"/>
    </source>
</evidence>
<gene>
    <name evidence="4" type="ORF">IRJ41_009557</name>
</gene>
<feature type="compositionally biased region" description="Basic and acidic residues" evidence="2">
    <location>
        <begin position="122"/>
        <end position="135"/>
    </location>
</feature>
<feature type="compositionally biased region" description="Basic and acidic residues" evidence="2">
    <location>
        <begin position="1289"/>
        <end position="1341"/>
    </location>
</feature>
<dbReference type="PROSITE" id="PS50103">
    <property type="entry name" value="ZF_C3H1"/>
    <property type="match status" value="1"/>
</dbReference>
<protein>
    <submittedName>
        <fullName evidence="4">Zinc finger CCCH domain-containing protein 13-like</fullName>
    </submittedName>
</protein>
<feature type="zinc finger region" description="C3H1-type" evidence="1">
    <location>
        <begin position="22"/>
        <end position="61"/>
    </location>
</feature>
<dbReference type="InterPro" id="IPR052824">
    <property type="entry name" value="m6A_RNA_Methylation_Regulator"/>
</dbReference>
<feature type="compositionally biased region" description="Basic and acidic residues" evidence="2">
    <location>
        <begin position="1260"/>
        <end position="1279"/>
    </location>
</feature>
<dbReference type="PANTHER" id="PTHR13585:SF19">
    <property type="entry name" value="ZINC FINGER CCCH DOMAIN-CONTAINING PROTEIN 13"/>
    <property type="match status" value="1"/>
</dbReference>
<feature type="compositionally biased region" description="Basic residues" evidence="2">
    <location>
        <begin position="974"/>
        <end position="996"/>
    </location>
</feature>
<dbReference type="Proteomes" id="UP001059041">
    <property type="component" value="Linkage Group LG4"/>
</dbReference>
<feature type="region of interest" description="Disordered" evidence="2">
    <location>
        <begin position="62"/>
        <end position="158"/>
    </location>
</feature>
<feature type="compositionally biased region" description="Basic and acidic residues" evidence="2">
    <location>
        <begin position="73"/>
        <end position="103"/>
    </location>
</feature>
<keyword evidence="5" id="KW-1185">Reference proteome</keyword>
<evidence type="ECO:0000256" key="1">
    <source>
        <dbReference type="PROSITE-ProRule" id="PRU00723"/>
    </source>
</evidence>
<feature type="compositionally biased region" description="Low complexity" evidence="2">
    <location>
        <begin position="1112"/>
        <end position="1125"/>
    </location>
</feature>
<name>A0A9W8C955_TRIRA</name>
<keyword evidence="1" id="KW-0863">Zinc-finger</keyword>
<feature type="compositionally biased region" description="Basic and acidic residues" evidence="2">
    <location>
        <begin position="1183"/>
        <end position="1236"/>
    </location>
</feature>
<evidence type="ECO:0000259" key="3">
    <source>
        <dbReference type="PROSITE" id="PS50103"/>
    </source>
</evidence>
<proteinExistence type="predicted"/>
<feature type="compositionally biased region" description="Basic and acidic residues" evidence="2">
    <location>
        <begin position="401"/>
        <end position="440"/>
    </location>
</feature>
<feature type="compositionally biased region" description="Basic and acidic residues" evidence="2">
    <location>
        <begin position="174"/>
        <end position="194"/>
    </location>
</feature>
<sequence>MQKMNFRDVALAQMGKSKSSVYCPKHCSHWLLAKPELIVENWLKTGNCSYGNACRYTHGTPSEGKGFSGAFHRSAERPTGDLRERMKNKRQDVDGDAQKRDTDEPTSPTTRQGDSSRRRHREKEDIKITKEHTPASEEETASWEASREDSDNGDYDYELSLEMKRQKIQRELMKLEQENMDKREEVIIKKESSHNKRKGPQTPSPPPPVPAETLVIVKKHKNKHKNKEKSEDKFKDVKERGCEIEKHKEKKEKRRDRSDSFRKAKCAVTSEDLSESIPLPSREASPTAKRRSSSPKLTSQKQALQQRSRTPPCHRRSPSPHSRQQHSPSSHSGSSTHRHSPSPRHRCDSVSPLYHRDIPNSSSFSPPPIQSSQRSHSPRITHRDPSASPAPRRSSSHQRTQARERGRVDRDKSPVQLERRHERRDECPGKREKDSSRDERDYDIELISSRDTRDSRDHRGERDRRDARDERQPRGEFKDSRDAHATETRNRSGRESQQHRDKERDRERERERERNEAPRKEDTTAQDERNYGRGHGKEEVKNVSRADNKNESRAERTGRGRGRGADAQDHKGYARGNKASQADTSSTCERDSWESRGSFRERSSERSSNRDRYDHDRQRGEQAREDRKVGHTEREHRDNREREQRAPSSGRVEDLEREERRDDRRNDRGEERIRDREKEKDREKEREREREKDREREADKERERAREREREREEKERGREREERERERERERKEREREREQRERERQREWEERERGREERRDRRDESRDDRSGRDTQEERKNTRKRHRTETTPSPRPSPKRARDVSPADSEGYNSTEEKGDKHRLLSQVVRPQDTPHSPVHLFTDEKRTRWKDEDHCGDKHDSRGRHEEVDYHSERARRLPERRGDQAPDGSANTSVCDSRRAKEQRELPVAALIPSALVEDRNPFSAIHEEGKKKPKCQRKNLKKSHKEEDGPTGGEERCNLEAPSCSTVAKAHQHLSPRKTPKKKGLDRKRKRSGGVESDISDDELVTQHPVIKRRHGPHTPPSIKKDDLASQRAVAAGQGSHTAKIDASFSDWSDEDVPERGETSAAQLSERPQERMLSSERPHGRCTRGGGRDHTDPPIAPLLPDPPMLIQSLPLQPLLPQHMLRKPQQADKQQHSSMGSNQNRASSRRLRSSSNESAQRDEAQQGPRSRRGRMLGASSHDRDRDREREREKEKDRERAVASEYAGGERKSRIDKLRRGEPSRSTSSDRQDSRSQSSRRSSPESERQARSRAGSYESRERDRDRDQLDRERERNRQMQNQQPQQREWESEPRDWGGRALRGNREAVRERDMRERERLLPEGPLAHDKIDRNRGERERERERILQFNLQTHREPKSRAEVKIERVEYEPLLPREALIDVEKPVNISNLQGEATQPEKMDDLEEEDAKGDDGHSVSGGEEYEPISDDELDEILADSQKRDEQLDDEKISGPVDVIDVDWSSLIPRQQQESRAPGAALFRFTPGAVLLKAGVSRSLAGPQLLGKVKEVCSRELKDPKDTDKMLEHDMGALNMAAYSRRMERANLLRSLSHCCKALCARRDVAIRKHLLKNERGTTKQIYTSAPVVDNELMTLCLRLFKKKISSTLSSGQKSDLGSASQQLSTPAEV</sequence>
<feature type="compositionally biased region" description="Basic and acidic residues" evidence="2">
    <location>
        <begin position="948"/>
        <end position="962"/>
    </location>
</feature>
<keyword evidence="1" id="KW-0479">Metal-binding</keyword>
<dbReference type="Pfam" id="PF00642">
    <property type="entry name" value="zf-CCCH"/>
    <property type="match status" value="1"/>
</dbReference>
<feature type="region of interest" description="Disordered" evidence="2">
    <location>
        <begin position="1389"/>
        <end position="1428"/>
    </location>
</feature>
<feature type="compositionally biased region" description="Basic and acidic residues" evidence="2">
    <location>
        <begin position="588"/>
        <end position="781"/>
    </location>
</feature>
<feature type="domain" description="C3H1-type" evidence="3">
    <location>
        <begin position="22"/>
        <end position="61"/>
    </location>
</feature>
<feature type="compositionally biased region" description="Basic and acidic residues" evidence="2">
    <location>
        <begin position="843"/>
        <end position="887"/>
    </location>
</feature>
<evidence type="ECO:0000313" key="4">
    <source>
        <dbReference type="EMBL" id="KAI7811033.1"/>
    </source>
</evidence>
<dbReference type="PANTHER" id="PTHR13585">
    <property type="entry name" value="CHASCON, ISOFORM D-RELATED"/>
    <property type="match status" value="1"/>
</dbReference>
<feature type="compositionally biased region" description="Basic and acidic residues" evidence="2">
    <location>
        <begin position="448"/>
        <end position="572"/>
    </location>
</feature>
<feature type="compositionally biased region" description="Basic and acidic residues" evidence="2">
    <location>
        <begin position="228"/>
        <end position="247"/>
    </location>
</feature>
<feature type="compositionally biased region" description="Basic residues" evidence="2">
    <location>
        <begin position="217"/>
        <end position="227"/>
    </location>
</feature>
<keyword evidence="1" id="KW-0862">Zinc</keyword>
<feature type="compositionally biased region" description="Polar residues" evidence="2">
    <location>
        <begin position="294"/>
        <end position="306"/>
    </location>
</feature>
<feature type="compositionally biased region" description="Basic and acidic residues" evidence="2">
    <location>
        <begin position="899"/>
        <end position="908"/>
    </location>
</feature>
<feature type="region of interest" description="Disordered" evidence="2">
    <location>
        <begin position="1607"/>
        <end position="1627"/>
    </location>
</feature>
<comment type="caution">
    <text evidence="4">The sequence shown here is derived from an EMBL/GenBank/DDBJ whole genome shotgun (WGS) entry which is preliminary data.</text>
</comment>
<feature type="compositionally biased region" description="Basic residues" evidence="2">
    <location>
        <begin position="935"/>
        <end position="947"/>
    </location>
</feature>
<reference evidence="4" key="1">
    <citation type="submission" date="2021-02" db="EMBL/GenBank/DDBJ databases">
        <title>Comparative genomics reveals that relaxation of natural selection precedes convergent phenotypic evolution of cavefish.</title>
        <authorList>
            <person name="Peng Z."/>
        </authorList>
    </citation>
    <scope>NUCLEOTIDE SEQUENCE</scope>
    <source>
        <tissue evidence="4">Muscle</tissue>
    </source>
</reference>
<feature type="compositionally biased region" description="Polar residues" evidence="2">
    <location>
        <begin position="578"/>
        <end position="587"/>
    </location>
</feature>
<feature type="compositionally biased region" description="Basic and acidic residues" evidence="2">
    <location>
        <begin position="1075"/>
        <end position="1087"/>
    </location>
</feature>
<feature type="compositionally biased region" description="Low complexity" evidence="2">
    <location>
        <begin position="319"/>
        <end position="335"/>
    </location>
</feature>